<dbReference type="AlphaFoldDB" id="A0A4Z2G6H9"/>
<accession>A0A4Z2G6H9</accession>
<name>A0A4Z2G6H9_9TELE</name>
<evidence type="ECO:0000313" key="2">
    <source>
        <dbReference type="Proteomes" id="UP000314294"/>
    </source>
</evidence>
<evidence type="ECO:0000313" key="1">
    <source>
        <dbReference type="EMBL" id="TNN48503.1"/>
    </source>
</evidence>
<dbReference type="Proteomes" id="UP000314294">
    <property type="component" value="Unassembled WGS sequence"/>
</dbReference>
<comment type="caution">
    <text evidence="1">The sequence shown here is derived from an EMBL/GenBank/DDBJ whole genome shotgun (WGS) entry which is preliminary data.</text>
</comment>
<gene>
    <name evidence="1" type="ORF">EYF80_041291</name>
</gene>
<reference evidence="1 2" key="1">
    <citation type="submission" date="2019-03" db="EMBL/GenBank/DDBJ databases">
        <title>First draft genome of Liparis tanakae, snailfish: a comprehensive survey of snailfish specific genes.</title>
        <authorList>
            <person name="Kim W."/>
            <person name="Song I."/>
            <person name="Jeong J.-H."/>
            <person name="Kim D."/>
            <person name="Kim S."/>
            <person name="Ryu S."/>
            <person name="Song J.Y."/>
            <person name="Lee S.K."/>
        </authorList>
    </citation>
    <scope>NUCLEOTIDE SEQUENCE [LARGE SCALE GENOMIC DNA]</scope>
    <source>
        <tissue evidence="1">Muscle</tissue>
    </source>
</reference>
<sequence length="60" mass="6805">MILLASFAPTVPVLRLSEDTGGHLVFPDRRLVFVCTKREVGGAARRAQDPEKIERKRERD</sequence>
<keyword evidence="2" id="KW-1185">Reference proteome</keyword>
<proteinExistence type="predicted"/>
<dbReference type="EMBL" id="SRLO01000694">
    <property type="protein sequence ID" value="TNN48503.1"/>
    <property type="molecule type" value="Genomic_DNA"/>
</dbReference>
<organism evidence="1 2">
    <name type="scientific">Liparis tanakae</name>
    <name type="common">Tanaka's snailfish</name>
    <dbReference type="NCBI Taxonomy" id="230148"/>
    <lineage>
        <taxon>Eukaryota</taxon>
        <taxon>Metazoa</taxon>
        <taxon>Chordata</taxon>
        <taxon>Craniata</taxon>
        <taxon>Vertebrata</taxon>
        <taxon>Euteleostomi</taxon>
        <taxon>Actinopterygii</taxon>
        <taxon>Neopterygii</taxon>
        <taxon>Teleostei</taxon>
        <taxon>Neoteleostei</taxon>
        <taxon>Acanthomorphata</taxon>
        <taxon>Eupercaria</taxon>
        <taxon>Perciformes</taxon>
        <taxon>Cottioidei</taxon>
        <taxon>Cottales</taxon>
        <taxon>Liparidae</taxon>
        <taxon>Liparis</taxon>
    </lineage>
</organism>
<protein>
    <submittedName>
        <fullName evidence="1">Uncharacterized protein</fullName>
    </submittedName>
</protein>